<organism evidence="1 2">
    <name type="scientific">Symbiodinium pilosum</name>
    <name type="common">Dinoflagellate</name>
    <dbReference type="NCBI Taxonomy" id="2952"/>
    <lineage>
        <taxon>Eukaryota</taxon>
        <taxon>Sar</taxon>
        <taxon>Alveolata</taxon>
        <taxon>Dinophyceae</taxon>
        <taxon>Suessiales</taxon>
        <taxon>Symbiodiniaceae</taxon>
        <taxon>Symbiodinium</taxon>
    </lineage>
</organism>
<dbReference type="AlphaFoldDB" id="A0A812STL8"/>
<gene>
    <name evidence="1" type="ORF">SPIL2461_LOCUS12641</name>
</gene>
<proteinExistence type="predicted"/>
<accession>A0A812STL8</accession>
<name>A0A812STL8_SYMPI</name>
<dbReference type="EMBL" id="CAJNIZ010026258">
    <property type="protein sequence ID" value="CAE7490509.1"/>
    <property type="molecule type" value="Genomic_DNA"/>
</dbReference>
<comment type="caution">
    <text evidence="1">The sequence shown here is derived from an EMBL/GenBank/DDBJ whole genome shotgun (WGS) entry which is preliminary data.</text>
</comment>
<sequence>MQDNNASASSVLFADFDLDLGDIGGPLFWLPPADTSLVTHYEVYLANDTAADWREHYATIPVGTTNLHIRAEKKLMTESTYLSHFVVYTRSSLVEQSTPSIHRIVDEFASVSNISFTDLDLDRDEIGGLVAWDSPAKTDLVEGKQFAGSVAGFGIGMI</sequence>
<evidence type="ECO:0000313" key="2">
    <source>
        <dbReference type="Proteomes" id="UP000649617"/>
    </source>
</evidence>
<dbReference type="Proteomes" id="UP000649617">
    <property type="component" value="Unassembled WGS sequence"/>
</dbReference>
<keyword evidence="2" id="KW-1185">Reference proteome</keyword>
<reference evidence="1" key="1">
    <citation type="submission" date="2021-02" db="EMBL/GenBank/DDBJ databases">
        <authorList>
            <person name="Dougan E. K."/>
            <person name="Rhodes N."/>
            <person name="Thang M."/>
            <person name="Chan C."/>
        </authorList>
    </citation>
    <scope>NUCLEOTIDE SEQUENCE</scope>
</reference>
<dbReference type="OrthoDB" id="410531at2759"/>
<protein>
    <submittedName>
        <fullName evidence="1">Uncharacterized protein</fullName>
    </submittedName>
</protein>
<evidence type="ECO:0000313" key="1">
    <source>
        <dbReference type="EMBL" id="CAE7490509.1"/>
    </source>
</evidence>